<dbReference type="Proteomes" id="UP001595526">
    <property type="component" value="Unassembled WGS sequence"/>
</dbReference>
<keyword evidence="2" id="KW-0012">Acyltransferase</keyword>
<evidence type="ECO:0000259" key="1">
    <source>
        <dbReference type="PROSITE" id="PS51186"/>
    </source>
</evidence>
<protein>
    <submittedName>
        <fullName evidence="2">GNAT family N-acetyltransferase</fullName>
        <ecNumber evidence="2">2.3.-.-</ecNumber>
    </submittedName>
</protein>
<reference evidence="3" key="1">
    <citation type="journal article" date="2019" name="Int. J. Syst. Evol. Microbiol.">
        <title>The Global Catalogue of Microorganisms (GCM) 10K type strain sequencing project: providing services to taxonomists for standard genome sequencing and annotation.</title>
        <authorList>
            <consortium name="The Broad Institute Genomics Platform"/>
            <consortium name="The Broad Institute Genome Sequencing Center for Infectious Disease"/>
            <person name="Wu L."/>
            <person name="Ma J."/>
        </authorList>
    </citation>
    <scope>NUCLEOTIDE SEQUENCE [LARGE SCALE GENOMIC DNA]</scope>
    <source>
        <strain evidence="3">KCTC 52416</strain>
    </source>
</reference>
<evidence type="ECO:0000313" key="3">
    <source>
        <dbReference type="Proteomes" id="UP001595526"/>
    </source>
</evidence>
<dbReference type="PROSITE" id="PS51186">
    <property type="entry name" value="GNAT"/>
    <property type="match status" value="1"/>
</dbReference>
<organism evidence="2 3">
    <name type="scientific">Parapedobacter deserti</name>
    <dbReference type="NCBI Taxonomy" id="1912957"/>
    <lineage>
        <taxon>Bacteria</taxon>
        <taxon>Pseudomonadati</taxon>
        <taxon>Bacteroidota</taxon>
        <taxon>Sphingobacteriia</taxon>
        <taxon>Sphingobacteriales</taxon>
        <taxon>Sphingobacteriaceae</taxon>
        <taxon>Parapedobacter</taxon>
    </lineage>
</organism>
<keyword evidence="3" id="KW-1185">Reference proteome</keyword>
<proteinExistence type="predicted"/>
<name>A0ABV7JPN9_9SPHI</name>
<dbReference type="SUPFAM" id="SSF55729">
    <property type="entry name" value="Acyl-CoA N-acyltransferases (Nat)"/>
    <property type="match status" value="1"/>
</dbReference>
<sequence length="89" mass="10329">MKTACLYVNPEHRNKGFGEALLRNGLMEAGQKGYKRLYLSTGFNDFYERKGWTYLCNGFNFFDDSFKIYVKSTEIKAGITKNKRKPLQA</sequence>
<accession>A0ABV7JPN9</accession>
<keyword evidence="2" id="KW-0808">Transferase</keyword>
<dbReference type="CDD" id="cd04301">
    <property type="entry name" value="NAT_SF"/>
    <property type="match status" value="1"/>
</dbReference>
<dbReference type="RefSeq" id="WP_379026567.1">
    <property type="nucleotide sequence ID" value="NZ_JBHRTA010000062.1"/>
</dbReference>
<dbReference type="GO" id="GO:0016746">
    <property type="term" value="F:acyltransferase activity"/>
    <property type="evidence" value="ECO:0007669"/>
    <property type="project" value="UniProtKB-KW"/>
</dbReference>
<dbReference type="InterPro" id="IPR000182">
    <property type="entry name" value="GNAT_dom"/>
</dbReference>
<feature type="domain" description="N-acetyltransferase" evidence="1">
    <location>
        <begin position="1"/>
        <end position="86"/>
    </location>
</feature>
<dbReference type="Gene3D" id="3.40.630.30">
    <property type="match status" value="1"/>
</dbReference>
<dbReference type="InterPro" id="IPR016181">
    <property type="entry name" value="Acyl_CoA_acyltransferase"/>
</dbReference>
<dbReference type="EMBL" id="JBHRTA010000062">
    <property type="protein sequence ID" value="MFC3199974.1"/>
    <property type="molecule type" value="Genomic_DNA"/>
</dbReference>
<dbReference type="Pfam" id="PF13508">
    <property type="entry name" value="Acetyltransf_7"/>
    <property type="match status" value="1"/>
</dbReference>
<evidence type="ECO:0000313" key="2">
    <source>
        <dbReference type="EMBL" id="MFC3199974.1"/>
    </source>
</evidence>
<comment type="caution">
    <text evidence="2">The sequence shown here is derived from an EMBL/GenBank/DDBJ whole genome shotgun (WGS) entry which is preliminary data.</text>
</comment>
<dbReference type="EC" id="2.3.-.-" evidence="2"/>
<gene>
    <name evidence="2" type="ORF">ACFOET_20305</name>
</gene>